<dbReference type="EMBL" id="JALLPB020000228">
    <property type="protein sequence ID" value="KAL3811913.1"/>
    <property type="molecule type" value="Genomic_DNA"/>
</dbReference>
<dbReference type="PROSITE" id="PS50076">
    <property type="entry name" value="DNAJ_2"/>
    <property type="match status" value="1"/>
</dbReference>
<dbReference type="SUPFAM" id="SSF46565">
    <property type="entry name" value="Chaperone J-domain"/>
    <property type="match status" value="1"/>
</dbReference>
<keyword evidence="1" id="KW-0732">Signal</keyword>
<dbReference type="Gene3D" id="2.10.230.10">
    <property type="entry name" value="Heat shock protein DnaJ, cysteine-rich domain"/>
    <property type="match status" value="1"/>
</dbReference>
<dbReference type="SMART" id="SM00271">
    <property type="entry name" value="DnaJ"/>
    <property type="match status" value="1"/>
</dbReference>
<evidence type="ECO:0000313" key="3">
    <source>
        <dbReference type="EMBL" id="KAL3811913.1"/>
    </source>
</evidence>
<dbReference type="PRINTS" id="PR00625">
    <property type="entry name" value="JDOMAIN"/>
</dbReference>
<dbReference type="Pfam" id="PF00226">
    <property type="entry name" value="DnaJ"/>
    <property type="match status" value="1"/>
</dbReference>
<dbReference type="FunFam" id="2.60.260.20:FF:000013">
    <property type="entry name" value="DnaJ subfamily B member 11"/>
    <property type="match status" value="1"/>
</dbReference>
<dbReference type="Gene3D" id="1.10.287.110">
    <property type="entry name" value="DnaJ domain"/>
    <property type="match status" value="1"/>
</dbReference>
<feature type="signal peptide" evidence="1">
    <location>
        <begin position="1"/>
        <end position="30"/>
    </location>
</feature>
<reference evidence="3 4" key="1">
    <citation type="submission" date="2024-10" db="EMBL/GenBank/DDBJ databases">
        <title>Updated reference genomes for cyclostephanoid diatoms.</title>
        <authorList>
            <person name="Roberts W.R."/>
            <person name="Alverson A.J."/>
        </authorList>
    </citation>
    <scope>NUCLEOTIDE SEQUENCE [LARGE SCALE GENOMIC DNA]</scope>
    <source>
        <strain evidence="3 4">AJA228-03</strain>
    </source>
</reference>
<dbReference type="CDD" id="cd06257">
    <property type="entry name" value="DnaJ"/>
    <property type="match status" value="1"/>
</dbReference>
<evidence type="ECO:0000313" key="4">
    <source>
        <dbReference type="Proteomes" id="UP001530377"/>
    </source>
</evidence>
<dbReference type="InterPro" id="IPR044713">
    <property type="entry name" value="DNJA1/2-like"/>
</dbReference>
<organism evidence="3 4">
    <name type="scientific">Cyclostephanos tholiformis</name>
    <dbReference type="NCBI Taxonomy" id="382380"/>
    <lineage>
        <taxon>Eukaryota</taxon>
        <taxon>Sar</taxon>
        <taxon>Stramenopiles</taxon>
        <taxon>Ochrophyta</taxon>
        <taxon>Bacillariophyta</taxon>
        <taxon>Coscinodiscophyceae</taxon>
        <taxon>Thalassiosirophycidae</taxon>
        <taxon>Stephanodiscales</taxon>
        <taxon>Stephanodiscaceae</taxon>
        <taxon>Cyclostephanos</taxon>
    </lineage>
</organism>
<dbReference type="InterPro" id="IPR008971">
    <property type="entry name" value="HSP40/DnaJ_pept-bd"/>
</dbReference>
<dbReference type="PROSITE" id="PS00636">
    <property type="entry name" value="DNAJ_1"/>
    <property type="match status" value="1"/>
</dbReference>
<dbReference type="CDD" id="cd10747">
    <property type="entry name" value="DnaJ_C"/>
    <property type="match status" value="1"/>
</dbReference>
<feature type="chain" id="PRO_5044890261" description="J domain-containing protein" evidence="1">
    <location>
        <begin position="31"/>
        <end position="381"/>
    </location>
</feature>
<gene>
    <name evidence="3" type="ORF">ACHAXA_001438</name>
</gene>
<dbReference type="InterPro" id="IPR002939">
    <property type="entry name" value="DnaJ_C"/>
</dbReference>
<dbReference type="Proteomes" id="UP001530377">
    <property type="component" value="Unassembled WGS sequence"/>
</dbReference>
<accession>A0ABD3RGB6</accession>
<protein>
    <recommendedName>
        <fullName evidence="2">J domain-containing protein</fullName>
    </recommendedName>
</protein>
<name>A0ABD3RGB6_9STRA</name>
<evidence type="ECO:0000256" key="1">
    <source>
        <dbReference type="SAM" id="SignalP"/>
    </source>
</evidence>
<dbReference type="InterPro" id="IPR018253">
    <property type="entry name" value="DnaJ_domain_CS"/>
</dbReference>
<dbReference type="Gene3D" id="2.60.260.20">
    <property type="entry name" value="Urease metallochaperone UreE, N-terminal domain"/>
    <property type="match status" value="2"/>
</dbReference>
<dbReference type="AlphaFoldDB" id="A0ABD3RGB6"/>
<dbReference type="InterPro" id="IPR001623">
    <property type="entry name" value="DnaJ_domain"/>
</dbReference>
<dbReference type="SUPFAM" id="SSF49493">
    <property type="entry name" value="HSP40/DnaJ peptide-binding domain"/>
    <property type="match status" value="2"/>
</dbReference>
<sequence length="381" mass="42648">MISLAYASRRLRPFLLLLSFLSLFVDVIRAAEDFYKLLGIRRDASQKEIKKAYRAKSLEYHPDKNKNEGAAEKFAEIAYAYEVLTDDDKKAVYDRHGEDGLKQHEQRQGQGGAGHGGFEDIFSHFGFNFGGGGRRQREQTTPNVDVPLRVTLKQLYLGDTIEVQYVRQTLCVNWQECMRANQECQGPGVKVRMQQIAPGFVQQVQQRDDRCVAHGKMWSPNCRACQGGQTQSETIDLTIDLARGMSNGEPITFEGVSDEKPGMNPGDLNFIIVQVPAEGDIYHRDGDHLYVTVEIPLVDALTGFVHEFVHLDGHKFKVEVSGVTECDHVMRVTGKGMPRRGNRGFGDLFITFDVDFPTSLTEDQRSGIRKILGGGSGSDEL</sequence>
<dbReference type="InterPro" id="IPR036869">
    <property type="entry name" value="J_dom_sf"/>
</dbReference>
<comment type="caution">
    <text evidence="3">The sequence shown here is derived from an EMBL/GenBank/DDBJ whole genome shotgun (WGS) entry which is preliminary data.</text>
</comment>
<proteinExistence type="predicted"/>
<keyword evidence="4" id="KW-1185">Reference proteome</keyword>
<dbReference type="Pfam" id="PF01556">
    <property type="entry name" value="DnaJ_C"/>
    <property type="match status" value="1"/>
</dbReference>
<evidence type="ECO:0000259" key="2">
    <source>
        <dbReference type="PROSITE" id="PS50076"/>
    </source>
</evidence>
<feature type="domain" description="J" evidence="2">
    <location>
        <begin position="33"/>
        <end position="97"/>
    </location>
</feature>
<dbReference type="PANTHER" id="PTHR43888">
    <property type="entry name" value="DNAJ-LIKE-2, ISOFORM A-RELATED"/>
    <property type="match status" value="1"/>
</dbReference>